<evidence type="ECO:0000313" key="2">
    <source>
        <dbReference type="Proteomes" id="UP000324701"/>
    </source>
</evidence>
<dbReference type="Proteomes" id="UP000324701">
    <property type="component" value="Unassembled WGS sequence"/>
</dbReference>
<protein>
    <submittedName>
        <fullName evidence="1">Uncharacterized protein</fullName>
    </submittedName>
</protein>
<dbReference type="EMBL" id="VTZN01000346">
    <property type="protein sequence ID" value="KAA1243470.1"/>
    <property type="molecule type" value="Genomic_DNA"/>
</dbReference>
<sequence length="96" mass="9565">VYKLAARSVQIDTNSDNPALAGVATVNGAVMLEQEVSAAPALPPADRAAALALAAAYTNANAVGSVALGRDDPAFRAAVDDVNAKDLRMKAVCGGG</sequence>
<comment type="caution">
    <text evidence="1">The sequence shown here is derived from an EMBL/GenBank/DDBJ whole genome shotgun (WGS) entry which is preliminary data.</text>
</comment>
<reference evidence="1 2" key="1">
    <citation type="submission" date="2019-09" db="EMBL/GenBank/DDBJ databases">
        <title>Report of infection by Mycobacterium simiae a patient suffering from pulmonary tuberculosis.</title>
        <authorList>
            <person name="Mohanty P.S."/>
            <person name="Bansal A.K."/>
            <person name="Singh H."/>
            <person name="Sharma S."/>
            <person name="Patil S.A."/>
            <person name="Upadhaya P."/>
            <person name="Singh P.K."/>
            <person name="Kumar D."/>
            <person name="Kumar S."/>
            <person name="Singh R.K."/>
            <person name="Chaudhary B."/>
        </authorList>
    </citation>
    <scope>NUCLEOTIDE SEQUENCE [LARGE SCALE GENOMIC DNA]</scope>
    <source>
        <strain evidence="1 2">JAL-560-SIM</strain>
    </source>
</reference>
<evidence type="ECO:0000313" key="1">
    <source>
        <dbReference type="EMBL" id="KAA1243470.1"/>
    </source>
</evidence>
<keyword evidence="2" id="KW-1185">Reference proteome</keyword>
<feature type="non-terminal residue" evidence="1">
    <location>
        <position position="1"/>
    </location>
</feature>
<name>A0A5B1B761_MYCSI</name>
<organism evidence="1 2">
    <name type="scientific">Mycobacterium simiae</name>
    <name type="common">Mycobacterium habana</name>
    <dbReference type="NCBI Taxonomy" id="1784"/>
    <lineage>
        <taxon>Bacteria</taxon>
        <taxon>Bacillati</taxon>
        <taxon>Actinomycetota</taxon>
        <taxon>Actinomycetes</taxon>
        <taxon>Mycobacteriales</taxon>
        <taxon>Mycobacteriaceae</taxon>
        <taxon>Mycobacterium</taxon>
        <taxon>Mycobacterium simiae complex</taxon>
    </lineage>
</organism>
<dbReference type="AlphaFoldDB" id="A0A5B1B761"/>
<gene>
    <name evidence="1" type="ORF">F0Q45_25625</name>
</gene>
<proteinExistence type="predicted"/>
<accession>A0A5B1B761</accession>